<dbReference type="PANTHER" id="PTHR30328">
    <property type="entry name" value="TRANSCRIPTIONAL REPRESSOR"/>
    <property type="match status" value="1"/>
</dbReference>
<evidence type="ECO:0000313" key="4">
    <source>
        <dbReference type="EMBL" id="MDY8109811.1"/>
    </source>
</evidence>
<dbReference type="InterPro" id="IPR001647">
    <property type="entry name" value="HTH_TetR"/>
</dbReference>
<sequence>MDLPNVSAADEVPTRIQARNREAILSAGREVFARHGLRGATLDEIARTAGMSKPNLLYYFRRKTDLYKAVLEEVLADWLSPLHALDPEGDPVEELRRYIVAKMQLSNMHPQASRLFAGEIIAGAPNIHGFLSTELRDIVARKARTIEAWVAQGRLAPIDPHHLIFAIWAITQHYADFDAQIRAVLGDRAGRPGFREEAAEAVLGLVLNGVTPR</sequence>
<dbReference type="PRINTS" id="PR00455">
    <property type="entry name" value="HTHTETR"/>
</dbReference>
<evidence type="ECO:0000256" key="2">
    <source>
        <dbReference type="PROSITE-ProRule" id="PRU00335"/>
    </source>
</evidence>
<dbReference type="Pfam" id="PF00440">
    <property type="entry name" value="TetR_N"/>
    <property type="match status" value="1"/>
</dbReference>
<keyword evidence="1 2" id="KW-0238">DNA-binding</keyword>
<protein>
    <submittedName>
        <fullName evidence="4">TetR family transcriptional regulator C-terminal domain-containing protein</fullName>
    </submittedName>
</protein>
<dbReference type="SUPFAM" id="SSF48498">
    <property type="entry name" value="Tetracyclin repressor-like, C-terminal domain"/>
    <property type="match status" value="1"/>
</dbReference>
<dbReference type="Proteomes" id="UP001294412">
    <property type="component" value="Unassembled WGS sequence"/>
</dbReference>
<feature type="DNA-binding region" description="H-T-H motif" evidence="2">
    <location>
        <begin position="41"/>
        <end position="60"/>
    </location>
</feature>
<dbReference type="Gene3D" id="1.10.10.60">
    <property type="entry name" value="Homeodomain-like"/>
    <property type="match status" value="1"/>
</dbReference>
<accession>A0ABU5I3M9</accession>
<dbReference type="Gene3D" id="1.10.357.10">
    <property type="entry name" value="Tetracycline Repressor, domain 2"/>
    <property type="match status" value="1"/>
</dbReference>
<dbReference type="RefSeq" id="WP_322187299.1">
    <property type="nucleotide sequence ID" value="NZ_JAXLPB010000003.1"/>
</dbReference>
<dbReference type="SUPFAM" id="SSF46689">
    <property type="entry name" value="Homeodomain-like"/>
    <property type="match status" value="1"/>
</dbReference>
<reference evidence="4 5" key="1">
    <citation type="submission" date="2023-12" db="EMBL/GenBank/DDBJ databases">
        <title>Description of Novel Strain Fulvimarina sp. 2208YS6-2-32 isolated from Uroteuthis (Photololigo) edulis.</title>
        <authorList>
            <person name="Park J.-S."/>
        </authorList>
    </citation>
    <scope>NUCLEOTIDE SEQUENCE [LARGE SCALE GENOMIC DNA]</scope>
    <source>
        <strain evidence="4 5">2208YS6-2-32</strain>
    </source>
</reference>
<dbReference type="InterPro" id="IPR036271">
    <property type="entry name" value="Tet_transcr_reg_TetR-rel_C_sf"/>
</dbReference>
<dbReference type="InterPro" id="IPR050109">
    <property type="entry name" value="HTH-type_TetR-like_transc_reg"/>
</dbReference>
<feature type="domain" description="HTH tetR-type" evidence="3">
    <location>
        <begin position="18"/>
        <end position="78"/>
    </location>
</feature>
<comment type="caution">
    <text evidence="4">The sequence shown here is derived from an EMBL/GenBank/DDBJ whole genome shotgun (WGS) entry which is preliminary data.</text>
</comment>
<dbReference type="InterPro" id="IPR009057">
    <property type="entry name" value="Homeodomain-like_sf"/>
</dbReference>
<keyword evidence="5" id="KW-1185">Reference proteome</keyword>
<proteinExistence type="predicted"/>
<evidence type="ECO:0000259" key="3">
    <source>
        <dbReference type="PROSITE" id="PS50977"/>
    </source>
</evidence>
<gene>
    <name evidence="4" type="ORF">U0C82_11745</name>
</gene>
<dbReference type="EMBL" id="JAXLPB010000003">
    <property type="protein sequence ID" value="MDY8109811.1"/>
    <property type="molecule type" value="Genomic_DNA"/>
</dbReference>
<dbReference type="Pfam" id="PF08362">
    <property type="entry name" value="TetR_C_3"/>
    <property type="match status" value="1"/>
</dbReference>
<organism evidence="4 5">
    <name type="scientific">Fulvimarina uroteuthidis</name>
    <dbReference type="NCBI Taxonomy" id="3098149"/>
    <lineage>
        <taxon>Bacteria</taxon>
        <taxon>Pseudomonadati</taxon>
        <taxon>Pseudomonadota</taxon>
        <taxon>Alphaproteobacteria</taxon>
        <taxon>Hyphomicrobiales</taxon>
        <taxon>Aurantimonadaceae</taxon>
        <taxon>Fulvimarina</taxon>
    </lineage>
</organism>
<dbReference type="PANTHER" id="PTHR30328:SF54">
    <property type="entry name" value="HTH-TYPE TRANSCRIPTIONAL REPRESSOR SCO4008"/>
    <property type="match status" value="1"/>
</dbReference>
<dbReference type="PROSITE" id="PS50977">
    <property type="entry name" value="HTH_TETR_2"/>
    <property type="match status" value="1"/>
</dbReference>
<name>A0ABU5I3M9_9HYPH</name>
<dbReference type="InterPro" id="IPR013573">
    <property type="entry name" value="Tscrpt_reg_YcdC_C"/>
</dbReference>
<evidence type="ECO:0000256" key="1">
    <source>
        <dbReference type="ARBA" id="ARBA00023125"/>
    </source>
</evidence>
<evidence type="ECO:0000313" key="5">
    <source>
        <dbReference type="Proteomes" id="UP001294412"/>
    </source>
</evidence>